<evidence type="ECO:0000313" key="2">
    <source>
        <dbReference type="Proteomes" id="UP000683000"/>
    </source>
</evidence>
<evidence type="ECO:0000313" key="1">
    <source>
        <dbReference type="EMBL" id="KAG6370787.1"/>
    </source>
</evidence>
<dbReference type="AlphaFoldDB" id="A0A8I2YF81"/>
<keyword evidence="2" id="KW-1185">Reference proteome</keyword>
<sequence>MSHSFDSAKSSYTWYYPSTDPAPMTPFVVNTIPDYFGGRPSPPPSPPRARATLVVDDYTPCPPTPRCVPSCVHDEMQWSNALNSTTSQSAPPRYWLSLQQDLEATVLTDPRSISKQRSNWRADAETKGWCFEIERQPEPWSGPEVTAMAALSRNCEDGLTQQDHSRVC</sequence>
<dbReference type="OrthoDB" id="10372827at2759"/>
<name>A0A8I2YF81_9AGAM</name>
<dbReference type="Proteomes" id="UP000683000">
    <property type="component" value="Unassembled WGS sequence"/>
</dbReference>
<comment type="caution">
    <text evidence="1">The sequence shown here is derived from an EMBL/GenBank/DDBJ whole genome shotgun (WGS) entry which is preliminary data.</text>
</comment>
<gene>
    <name evidence="1" type="ORF">JVT61DRAFT_10992</name>
</gene>
<organism evidence="1 2">
    <name type="scientific">Boletus reticuloceps</name>
    <dbReference type="NCBI Taxonomy" id="495285"/>
    <lineage>
        <taxon>Eukaryota</taxon>
        <taxon>Fungi</taxon>
        <taxon>Dikarya</taxon>
        <taxon>Basidiomycota</taxon>
        <taxon>Agaricomycotina</taxon>
        <taxon>Agaricomycetes</taxon>
        <taxon>Agaricomycetidae</taxon>
        <taxon>Boletales</taxon>
        <taxon>Boletineae</taxon>
        <taxon>Boletaceae</taxon>
        <taxon>Boletoideae</taxon>
        <taxon>Boletus</taxon>
    </lineage>
</organism>
<accession>A0A8I2YF81</accession>
<dbReference type="EMBL" id="JAGFBS010000044">
    <property type="protein sequence ID" value="KAG6370787.1"/>
    <property type="molecule type" value="Genomic_DNA"/>
</dbReference>
<proteinExistence type="predicted"/>
<reference evidence="1" key="1">
    <citation type="submission" date="2021-03" db="EMBL/GenBank/DDBJ databases">
        <title>Evolutionary innovations through gain and loss of genes in the ectomycorrhizal Boletales.</title>
        <authorList>
            <person name="Wu G."/>
            <person name="Miyauchi S."/>
            <person name="Morin E."/>
            <person name="Yang Z.-L."/>
            <person name="Xu J."/>
            <person name="Martin F.M."/>
        </authorList>
    </citation>
    <scope>NUCLEOTIDE SEQUENCE</scope>
    <source>
        <strain evidence="1">BR01</strain>
    </source>
</reference>
<protein>
    <submittedName>
        <fullName evidence="1">Uncharacterized protein</fullName>
    </submittedName>
</protein>